<dbReference type="Gene3D" id="3.30.540.10">
    <property type="entry name" value="Fructose-1,6-Bisphosphatase, subunit A, domain 1"/>
    <property type="match status" value="1"/>
</dbReference>
<keyword evidence="3" id="KW-0479">Metal-binding</keyword>
<dbReference type="InterPro" id="IPR000760">
    <property type="entry name" value="Inositol_monophosphatase-like"/>
</dbReference>
<sequence>METFLNAGQKAIELRNKGLKTTFKSDNSPVTNGDLEVDKLLKEKIIQTTPNIPIISEETVNLNKNNEYKNFWLIDPIDGTKDYIKNNDEFTLNASLIIDLEPAIGVIYAPAKKKLFYSYGNGFSFERFEQKNINLECKKKTKLGEVHAVSHSAIPSNEVLKIHKKFNVKKFVSMSSSYKFCVIATGE</sequence>
<dbReference type="GO" id="GO:0016791">
    <property type="term" value="F:phosphatase activity"/>
    <property type="evidence" value="ECO:0007669"/>
    <property type="project" value="UniProtKB-ARBA"/>
</dbReference>
<evidence type="ECO:0000256" key="5">
    <source>
        <dbReference type="ARBA" id="ARBA00022842"/>
    </source>
</evidence>
<comment type="cofactor">
    <cofactor evidence="1">
        <name>Mg(2+)</name>
        <dbReference type="ChEBI" id="CHEBI:18420"/>
    </cofactor>
</comment>
<evidence type="ECO:0000256" key="1">
    <source>
        <dbReference type="ARBA" id="ARBA00001946"/>
    </source>
</evidence>
<proteinExistence type="inferred from homology"/>
<accession>A0A382S1I7</accession>
<keyword evidence="5" id="KW-0460">Magnesium</keyword>
<name>A0A382S1I7_9ZZZZ</name>
<reference evidence="6" key="1">
    <citation type="submission" date="2018-05" db="EMBL/GenBank/DDBJ databases">
        <authorList>
            <person name="Lanie J.A."/>
            <person name="Ng W.-L."/>
            <person name="Kazmierczak K.M."/>
            <person name="Andrzejewski T.M."/>
            <person name="Davidsen T.M."/>
            <person name="Wayne K.J."/>
            <person name="Tettelin H."/>
            <person name="Glass J.I."/>
            <person name="Rusch D."/>
            <person name="Podicherti R."/>
            <person name="Tsui H.-C.T."/>
            <person name="Winkler M.E."/>
        </authorList>
    </citation>
    <scope>NUCLEOTIDE SEQUENCE</scope>
</reference>
<dbReference type="InterPro" id="IPR051090">
    <property type="entry name" value="Inositol_monoP_superfamily"/>
</dbReference>
<dbReference type="PANTHER" id="PTHR43200">
    <property type="entry name" value="PHOSPHATASE"/>
    <property type="match status" value="1"/>
</dbReference>
<dbReference type="InterPro" id="IPR020583">
    <property type="entry name" value="Inositol_monoP_metal-BS"/>
</dbReference>
<gene>
    <name evidence="6" type="ORF">METZ01_LOCUS355655</name>
</gene>
<keyword evidence="4" id="KW-0378">Hydrolase</keyword>
<dbReference type="GO" id="GO:0046872">
    <property type="term" value="F:metal ion binding"/>
    <property type="evidence" value="ECO:0007669"/>
    <property type="project" value="UniProtKB-KW"/>
</dbReference>
<protein>
    <recommendedName>
        <fullName evidence="7">3'(2'),5'-bisphosphate nucleotidase CysQ</fullName>
    </recommendedName>
</protein>
<organism evidence="6">
    <name type="scientific">marine metagenome</name>
    <dbReference type="NCBI Taxonomy" id="408172"/>
    <lineage>
        <taxon>unclassified sequences</taxon>
        <taxon>metagenomes</taxon>
        <taxon>ecological metagenomes</taxon>
    </lineage>
</organism>
<dbReference type="PANTHER" id="PTHR43200:SF6">
    <property type="entry name" value="3'(2'),5'-BISPHOSPHATE NUCLEOTIDASE"/>
    <property type="match status" value="1"/>
</dbReference>
<evidence type="ECO:0000313" key="6">
    <source>
        <dbReference type="EMBL" id="SVD02801.1"/>
    </source>
</evidence>
<dbReference type="EMBL" id="UINC01125161">
    <property type="protein sequence ID" value="SVD02801.1"/>
    <property type="molecule type" value="Genomic_DNA"/>
</dbReference>
<dbReference type="PRINTS" id="PR00377">
    <property type="entry name" value="IMPHPHTASES"/>
</dbReference>
<evidence type="ECO:0000256" key="2">
    <source>
        <dbReference type="ARBA" id="ARBA00009759"/>
    </source>
</evidence>
<comment type="similarity">
    <text evidence="2">Belongs to the inositol monophosphatase superfamily.</text>
</comment>
<evidence type="ECO:0000256" key="4">
    <source>
        <dbReference type="ARBA" id="ARBA00022801"/>
    </source>
</evidence>
<dbReference type="AlphaFoldDB" id="A0A382S1I7"/>
<dbReference type="SUPFAM" id="SSF56655">
    <property type="entry name" value="Carbohydrate phosphatase"/>
    <property type="match status" value="1"/>
</dbReference>
<dbReference type="PROSITE" id="PS00629">
    <property type="entry name" value="IMP_1"/>
    <property type="match status" value="1"/>
</dbReference>
<dbReference type="Pfam" id="PF00459">
    <property type="entry name" value="Inositol_P"/>
    <property type="match status" value="1"/>
</dbReference>
<evidence type="ECO:0000256" key="3">
    <source>
        <dbReference type="ARBA" id="ARBA00022723"/>
    </source>
</evidence>
<evidence type="ECO:0008006" key="7">
    <source>
        <dbReference type="Google" id="ProtNLM"/>
    </source>
</evidence>
<feature type="non-terminal residue" evidence="6">
    <location>
        <position position="187"/>
    </location>
</feature>